<proteinExistence type="predicted"/>
<dbReference type="EMBL" id="JAVFWL010000006">
    <property type="protein sequence ID" value="KAK6764914.1"/>
    <property type="molecule type" value="Genomic_DNA"/>
</dbReference>
<accession>A0ABR1EQL1</accession>
<sequence length="70" mass="8250">MDVFDIYWRDHKGDEMEPTTTATIFALDDLIRKETKLADMIRTTINKSTTSTTPKHNPTFLRAWKNQRHV</sequence>
<comment type="caution">
    <text evidence="1">The sequence shown here is derived from an EMBL/GenBank/DDBJ whole genome shotgun (WGS) entry which is preliminary data.</text>
</comment>
<keyword evidence="2" id="KW-1185">Reference proteome</keyword>
<name>A0ABR1EQL1_NECAM</name>
<reference evidence="1 2" key="1">
    <citation type="submission" date="2023-08" db="EMBL/GenBank/DDBJ databases">
        <title>A Necator americanus chromosomal reference genome.</title>
        <authorList>
            <person name="Ilik V."/>
            <person name="Petrzelkova K.J."/>
            <person name="Pardy F."/>
            <person name="Fuh T."/>
            <person name="Niatou-Singa F.S."/>
            <person name="Gouil Q."/>
            <person name="Baker L."/>
            <person name="Ritchie M.E."/>
            <person name="Jex A.R."/>
            <person name="Gazzola D."/>
            <person name="Li H."/>
            <person name="Toshio Fujiwara R."/>
            <person name="Zhan B."/>
            <person name="Aroian R.V."/>
            <person name="Pafco B."/>
            <person name="Schwarz E.M."/>
        </authorList>
    </citation>
    <scope>NUCLEOTIDE SEQUENCE [LARGE SCALE GENOMIC DNA]</scope>
    <source>
        <strain evidence="1 2">Aroian</strain>
        <tissue evidence="1">Whole animal</tissue>
    </source>
</reference>
<evidence type="ECO:0000313" key="2">
    <source>
        <dbReference type="Proteomes" id="UP001303046"/>
    </source>
</evidence>
<gene>
    <name evidence="1" type="primary">Necator_chrX.g25182</name>
    <name evidence="1" type="ORF">RB195_025016</name>
</gene>
<organism evidence="1 2">
    <name type="scientific">Necator americanus</name>
    <name type="common">Human hookworm</name>
    <dbReference type="NCBI Taxonomy" id="51031"/>
    <lineage>
        <taxon>Eukaryota</taxon>
        <taxon>Metazoa</taxon>
        <taxon>Ecdysozoa</taxon>
        <taxon>Nematoda</taxon>
        <taxon>Chromadorea</taxon>
        <taxon>Rhabditida</taxon>
        <taxon>Rhabditina</taxon>
        <taxon>Rhabditomorpha</taxon>
        <taxon>Strongyloidea</taxon>
        <taxon>Ancylostomatidae</taxon>
        <taxon>Bunostominae</taxon>
        <taxon>Necator</taxon>
    </lineage>
</organism>
<protein>
    <submittedName>
        <fullName evidence="1">Uncharacterized protein</fullName>
    </submittedName>
</protein>
<dbReference type="Proteomes" id="UP001303046">
    <property type="component" value="Unassembled WGS sequence"/>
</dbReference>
<evidence type="ECO:0000313" key="1">
    <source>
        <dbReference type="EMBL" id="KAK6764914.1"/>
    </source>
</evidence>